<proteinExistence type="predicted"/>
<evidence type="ECO:0000313" key="1">
    <source>
        <dbReference type="EMBL" id="GAB1312011.1"/>
    </source>
</evidence>
<evidence type="ECO:0008006" key="3">
    <source>
        <dbReference type="Google" id="ProtNLM"/>
    </source>
</evidence>
<keyword evidence="2" id="KW-1185">Reference proteome</keyword>
<sequence length="130" mass="14428">MSSQQTLPNDSDQTSDKHGGQLEKMILAEGPQVVKVTAISHDDATLEAMLGYGVRLDKEWAVCKSLEKADPSIRALLVKQDCEWGAVRVDSIPVSNVVTGQGNDFYIVYIDTGQSCRFFHQPSVRSFRRL</sequence>
<reference evidence="1 2" key="1">
    <citation type="submission" date="2024-09" db="EMBL/GenBank/DDBJ databases">
        <title>Itraconazole resistance in Madurella fahalii resulting from another homologue of gene encoding cytochrome P450 14-alpha sterol demethylase (CYP51).</title>
        <authorList>
            <person name="Yoshioka I."/>
            <person name="Fahal A.H."/>
            <person name="Kaneko S."/>
            <person name="Yaguchi T."/>
        </authorList>
    </citation>
    <scope>NUCLEOTIDE SEQUENCE [LARGE SCALE GENOMIC DNA]</scope>
    <source>
        <strain evidence="1 2">IFM 68171</strain>
    </source>
</reference>
<protein>
    <recommendedName>
        <fullName evidence="3">Tudor domain-containing protein</fullName>
    </recommendedName>
</protein>
<dbReference type="Proteomes" id="UP001628179">
    <property type="component" value="Unassembled WGS sequence"/>
</dbReference>
<evidence type="ECO:0000313" key="2">
    <source>
        <dbReference type="Proteomes" id="UP001628179"/>
    </source>
</evidence>
<gene>
    <name evidence="1" type="ORF">MFIFM68171_02221</name>
</gene>
<accession>A0ABQ0G2P4</accession>
<dbReference type="GeneID" id="98172966"/>
<name>A0ABQ0G2P4_9PEZI</name>
<dbReference type="RefSeq" id="XP_070913744.1">
    <property type="nucleotide sequence ID" value="XM_071057643.1"/>
</dbReference>
<dbReference type="EMBL" id="BAAFSV010000001">
    <property type="protein sequence ID" value="GAB1312011.1"/>
    <property type="molecule type" value="Genomic_DNA"/>
</dbReference>
<organism evidence="1 2">
    <name type="scientific">Madurella fahalii</name>
    <dbReference type="NCBI Taxonomy" id="1157608"/>
    <lineage>
        <taxon>Eukaryota</taxon>
        <taxon>Fungi</taxon>
        <taxon>Dikarya</taxon>
        <taxon>Ascomycota</taxon>
        <taxon>Pezizomycotina</taxon>
        <taxon>Sordariomycetes</taxon>
        <taxon>Sordariomycetidae</taxon>
        <taxon>Sordariales</taxon>
        <taxon>Sordariales incertae sedis</taxon>
        <taxon>Madurella</taxon>
    </lineage>
</organism>
<comment type="caution">
    <text evidence="1">The sequence shown here is derived from an EMBL/GenBank/DDBJ whole genome shotgun (WGS) entry which is preliminary data.</text>
</comment>